<dbReference type="GO" id="GO:0004867">
    <property type="term" value="F:serine-type endopeptidase inhibitor activity"/>
    <property type="evidence" value="ECO:0007669"/>
    <property type="project" value="UniProtKB-UniRule"/>
</dbReference>
<organism evidence="9 10">
    <name type="scientific">Bombyx mori</name>
    <name type="common">Silk moth</name>
    <dbReference type="NCBI Taxonomy" id="7091"/>
    <lineage>
        <taxon>Eukaryota</taxon>
        <taxon>Metazoa</taxon>
        <taxon>Ecdysozoa</taxon>
        <taxon>Arthropoda</taxon>
        <taxon>Hexapoda</taxon>
        <taxon>Insecta</taxon>
        <taxon>Pterygota</taxon>
        <taxon>Neoptera</taxon>
        <taxon>Endopterygota</taxon>
        <taxon>Lepidoptera</taxon>
        <taxon>Glossata</taxon>
        <taxon>Ditrysia</taxon>
        <taxon>Bombycoidea</taxon>
        <taxon>Bombycidae</taxon>
        <taxon>Bombycinae</taxon>
        <taxon>Bombyx</taxon>
    </lineage>
</organism>
<dbReference type="InterPro" id="IPR036201">
    <property type="entry name" value="Pacifastin_dom_sf"/>
</dbReference>
<proteinExistence type="inferred from homology"/>
<feature type="disulfide bond" evidence="7">
    <location>
        <begin position="61"/>
        <end position="71"/>
    </location>
</feature>
<comment type="caution">
    <text evidence="7">Lacks conserved residue(s) required for the propagation of feature annotation.</text>
</comment>
<dbReference type="EnsemblMetazoa" id="XM_021348731.2">
    <property type="protein sequence ID" value="XP_021204406.2"/>
    <property type="gene ID" value="LOC110385413"/>
</dbReference>
<evidence type="ECO:0000256" key="6">
    <source>
        <dbReference type="ARBA" id="ARBA00029459"/>
    </source>
</evidence>
<evidence type="ECO:0000256" key="2">
    <source>
        <dbReference type="ARBA" id="ARBA00022525"/>
    </source>
</evidence>
<evidence type="ECO:0000256" key="5">
    <source>
        <dbReference type="ARBA" id="ARBA00023157"/>
    </source>
</evidence>
<feature type="disulfide bond" evidence="7">
    <location>
        <begin position="58"/>
        <end position="76"/>
    </location>
</feature>
<reference evidence="9" key="2">
    <citation type="submission" date="2022-06" db="UniProtKB">
        <authorList>
            <consortium name="EnsemblMetazoa"/>
        </authorList>
    </citation>
    <scope>IDENTIFICATION</scope>
    <source>
        <strain evidence="9">p50T (Dazao)</strain>
    </source>
</reference>
<sequence>MAVCTNRNNACKPNLESQNILNLEDVRQPFSRSQVAKLPTLRSRQVACTPGRAYRVDCNACVCLASGNLLCDKLLCLSYSEMHRIDARKLSGKACKTDAMAKPENECVTCECEGKKTQCTEIEGCVTRAEKSTWINGQPQLTLDLYKDKCLPGGVYIHDCNHCYCQEDLSLRCTQRTCLNYSESKALEELRLRLIQEGL</sequence>
<keyword evidence="5 7" id="KW-1015">Disulfide bond</keyword>
<comment type="subcellular location">
    <subcellularLocation>
        <location evidence="1">Secreted</location>
    </subcellularLocation>
</comment>
<keyword evidence="10" id="KW-1185">Reference proteome</keyword>
<reference evidence="10" key="1">
    <citation type="journal article" date="2008" name="Insect Biochem. Mol. Biol.">
        <title>The genome of a lepidopteran model insect, the silkworm Bombyx mori.</title>
        <authorList>
            <consortium name="International Silkworm Genome Consortium"/>
        </authorList>
    </citation>
    <scope>NUCLEOTIDE SEQUENCE [LARGE SCALE GENOMIC DNA]</scope>
    <source>
        <strain evidence="10">p50T</strain>
    </source>
</reference>
<dbReference type="Pfam" id="PF05375">
    <property type="entry name" value="Pacifastin_I"/>
    <property type="match status" value="2"/>
</dbReference>
<evidence type="ECO:0000256" key="7">
    <source>
        <dbReference type="PROSITE-ProRule" id="PRU00776"/>
    </source>
</evidence>
<name>A0A8R2DKP5_BOMMO</name>
<comment type="similarity">
    <text evidence="6 7">Belongs to the protease inhibitor I19 family.</text>
</comment>
<feature type="disulfide bond" evidence="7">
    <location>
        <begin position="48"/>
        <end position="63"/>
    </location>
</feature>
<protein>
    <recommendedName>
        <fullName evidence="8">Pacifastin domain-containing protein</fullName>
    </recommendedName>
</protein>
<keyword evidence="4 7" id="KW-0722">Serine protease inhibitor</keyword>
<evidence type="ECO:0000313" key="10">
    <source>
        <dbReference type="Proteomes" id="UP000005204"/>
    </source>
</evidence>
<evidence type="ECO:0000256" key="4">
    <source>
        <dbReference type="ARBA" id="ARBA00022900"/>
    </source>
</evidence>
<evidence type="ECO:0000256" key="3">
    <source>
        <dbReference type="ARBA" id="ARBA00022690"/>
    </source>
</evidence>
<evidence type="ECO:0000313" key="9">
    <source>
        <dbReference type="EnsemblMetazoa" id="XP_021204406.2"/>
    </source>
</evidence>
<keyword evidence="3 7" id="KW-0646">Protease inhibitor</keyword>
<dbReference type="GO" id="GO:0005576">
    <property type="term" value="C:extracellular region"/>
    <property type="evidence" value="ECO:0007669"/>
    <property type="project" value="UniProtKB-SubCell"/>
</dbReference>
<accession>A0A8R2DKP5</accession>
<dbReference type="InterPro" id="IPR008037">
    <property type="entry name" value="Pacifastin_dom"/>
</dbReference>
<feature type="domain" description="Pacifastin" evidence="8">
    <location>
        <begin position="45"/>
        <end position="79"/>
    </location>
</feature>
<keyword evidence="2" id="KW-0964">Secreted</keyword>
<evidence type="ECO:0000256" key="1">
    <source>
        <dbReference type="ARBA" id="ARBA00004613"/>
    </source>
</evidence>
<dbReference type="AlphaFoldDB" id="A0A8R2DKP5"/>
<dbReference type="Proteomes" id="UP000005204">
    <property type="component" value="Unassembled WGS sequence"/>
</dbReference>
<dbReference type="PROSITE" id="PS51446">
    <property type="entry name" value="PACIFASTIN"/>
    <property type="match status" value="1"/>
</dbReference>
<dbReference type="SUPFAM" id="SSF57283">
    <property type="entry name" value="PMP inhibitors"/>
    <property type="match status" value="2"/>
</dbReference>
<evidence type="ECO:0000259" key="8">
    <source>
        <dbReference type="PROSITE" id="PS51446"/>
    </source>
</evidence>